<dbReference type="Pfam" id="PF02687">
    <property type="entry name" value="FtsX"/>
    <property type="match status" value="1"/>
</dbReference>
<feature type="transmembrane region" description="Helical" evidence="7">
    <location>
        <begin position="315"/>
        <end position="341"/>
    </location>
</feature>
<dbReference type="InterPro" id="IPR003838">
    <property type="entry name" value="ABC3_permease_C"/>
</dbReference>
<comment type="caution">
    <text evidence="10">The sequence shown here is derived from an EMBL/GenBank/DDBJ whole genome shotgun (WGS) entry which is preliminary data.</text>
</comment>
<sequence>MLDYMRETLELMQENLTRTILTLIGLVVGVAAIISIQVAAAGMAAAVNGAFRGINVNTFFLFPKSTQGSTRRANLGLSDLTLLERNVPGVKTAIPFGQTRTIVNAGHQHVMLKFGGESYRRFSTAPVVAGHAITRSDVENATAVCVLSSKAYERLFPHAVDPTTVLGQSVYVGPKRYVVVGVLGPATLSTASLGFDINNDVVIPYTTFYNDYQRGRPLFGIQVLGSRDATLATLEANAKRVLSEAHGGSVYQTFDFGFFSKQIDGFFGVVGTIVSAVGAISLLVAGIGIMNILFVSVSERTREIGIRRAIGASRATILIQFFVEAFVLAFSGSLVGMLAGLGIGELAQQLFIARISGTIAALPWTQAILLATLFATVVTLVFGTLPALRAASVDPIEALRYE</sequence>
<evidence type="ECO:0000256" key="2">
    <source>
        <dbReference type="ARBA" id="ARBA00022475"/>
    </source>
</evidence>
<evidence type="ECO:0000256" key="4">
    <source>
        <dbReference type="ARBA" id="ARBA00022989"/>
    </source>
</evidence>
<keyword evidence="5 7" id="KW-0472">Membrane</keyword>
<feature type="domain" description="ABC3 transporter permease C-terminal" evidence="8">
    <location>
        <begin position="277"/>
        <end position="395"/>
    </location>
</feature>
<feature type="transmembrane region" description="Helical" evidence="7">
    <location>
        <begin position="361"/>
        <end position="382"/>
    </location>
</feature>
<reference evidence="10" key="1">
    <citation type="submission" date="2009-10" db="EMBL/GenBank/DDBJ databases">
        <title>Diversity of trophic interactions inside an arsenic-rich microbial ecosystem.</title>
        <authorList>
            <person name="Bertin P.N."/>
            <person name="Heinrich-Salmeron A."/>
            <person name="Pelletier E."/>
            <person name="Goulhen-Chollet F."/>
            <person name="Arsene-Ploetze F."/>
            <person name="Gallien S."/>
            <person name="Calteau A."/>
            <person name="Vallenet D."/>
            <person name="Casiot C."/>
            <person name="Chane-Woon-Ming B."/>
            <person name="Giloteaux L."/>
            <person name="Barakat M."/>
            <person name="Bonnefoy V."/>
            <person name="Bruneel O."/>
            <person name="Chandler M."/>
            <person name="Cleiss J."/>
            <person name="Duran R."/>
            <person name="Elbaz-Poulichet F."/>
            <person name="Fonknechten N."/>
            <person name="Lauga B."/>
            <person name="Mornico D."/>
            <person name="Ortet P."/>
            <person name="Schaeffer C."/>
            <person name="Siguier P."/>
            <person name="Alexander Thil Smith A."/>
            <person name="Van Dorsselaer A."/>
            <person name="Weissenbach J."/>
            <person name="Medigue C."/>
            <person name="Le Paslier D."/>
        </authorList>
    </citation>
    <scope>NUCLEOTIDE SEQUENCE</scope>
</reference>
<keyword evidence="3 7" id="KW-0812">Transmembrane</keyword>
<protein>
    <submittedName>
        <fullName evidence="10">Putative ABC transporter, inner membrane subunit</fullName>
    </submittedName>
</protein>
<dbReference type="InterPro" id="IPR025857">
    <property type="entry name" value="MacB_PCD"/>
</dbReference>
<feature type="transmembrane region" description="Helical" evidence="7">
    <location>
        <begin position="20"/>
        <end position="47"/>
    </location>
</feature>
<dbReference type="InterPro" id="IPR050250">
    <property type="entry name" value="Macrolide_Exporter_MacB"/>
</dbReference>
<gene>
    <name evidence="10" type="ORF">CARN4_0478</name>
</gene>
<evidence type="ECO:0000256" key="1">
    <source>
        <dbReference type="ARBA" id="ARBA00004651"/>
    </source>
</evidence>
<feature type="transmembrane region" description="Helical" evidence="7">
    <location>
        <begin position="266"/>
        <end position="294"/>
    </location>
</feature>
<evidence type="ECO:0000256" key="5">
    <source>
        <dbReference type="ARBA" id="ARBA00023136"/>
    </source>
</evidence>
<dbReference type="PANTHER" id="PTHR30572">
    <property type="entry name" value="MEMBRANE COMPONENT OF TRANSPORTER-RELATED"/>
    <property type="match status" value="1"/>
</dbReference>
<evidence type="ECO:0000256" key="7">
    <source>
        <dbReference type="SAM" id="Phobius"/>
    </source>
</evidence>
<evidence type="ECO:0000259" key="9">
    <source>
        <dbReference type="Pfam" id="PF12704"/>
    </source>
</evidence>
<evidence type="ECO:0000256" key="6">
    <source>
        <dbReference type="ARBA" id="ARBA00038076"/>
    </source>
</evidence>
<dbReference type="GO" id="GO:0005886">
    <property type="term" value="C:plasma membrane"/>
    <property type="evidence" value="ECO:0007669"/>
    <property type="project" value="UniProtKB-SubCell"/>
</dbReference>
<evidence type="ECO:0000313" key="10">
    <source>
        <dbReference type="EMBL" id="CBI01125.1"/>
    </source>
</evidence>
<proteinExistence type="inferred from homology"/>
<dbReference type="GO" id="GO:0022857">
    <property type="term" value="F:transmembrane transporter activity"/>
    <property type="evidence" value="ECO:0007669"/>
    <property type="project" value="TreeGrafter"/>
</dbReference>
<keyword evidence="2" id="KW-1003">Cell membrane</keyword>
<evidence type="ECO:0000256" key="3">
    <source>
        <dbReference type="ARBA" id="ARBA00022692"/>
    </source>
</evidence>
<comment type="similarity">
    <text evidence="6">Belongs to the ABC-4 integral membrane protein family.</text>
</comment>
<organism evidence="10">
    <name type="scientific">mine drainage metagenome</name>
    <dbReference type="NCBI Taxonomy" id="410659"/>
    <lineage>
        <taxon>unclassified sequences</taxon>
        <taxon>metagenomes</taxon>
        <taxon>ecological metagenomes</taxon>
    </lineage>
</organism>
<dbReference type="Pfam" id="PF12704">
    <property type="entry name" value="MacB_PCD"/>
    <property type="match status" value="1"/>
</dbReference>
<keyword evidence="4 7" id="KW-1133">Transmembrane helix</keyword>
<accession>E6Q1R5</accession>
<dbReference type="PANTHER" id="PTHR30572:SF4">
    <property type="entry name" value="ABC TRANSPORTER PERMEASE YTRF"/>
    <property type="match status" value="1"/>
</dbReference>
<evidence type="ECO:0000259" key="8">
    <source>
        <dbReference type="Pfam" id="PF02687"/>
    </source>
</evidence>
<dbReference type="AlphaFoldDB" id="E6Q1R5"/>
<dbReference type="EMBL" id="CABO01000013">
    <property type="protein sequence ID" value="CBI01125.1"/>
    <property type="molecule type" value="Genomic_DNA"/>
</dbReference>
<feature type="domain" description="MacB-like periplasmic core" evidence="9">
    <location>
        <begin position="19"/>
        <end position="239"/>
    </location>
</feature>
<comment type="subcellular location">
    <subcellularLocation>
        <location evidence="1">Cell membrane</location>
        <topology evidence="1">Multi-pass membrane protein</topology>
    </subcellularLocation>
</comment>
<name>E6Q1R5_9ZZZZ</name>